<dbReference type="SUPFAM" id="SSF58104">
    <property type="entry name" value="Methyl-accepting chemotaxis protein (MCP) signaling domain"/>
    <property type="match status" value="1"/>
</dbReference>
<dbReference type="SUPFAM" id="SSF103190">
    <property type="entry name" value="Sensory domain-like"/>
    <property type="match status" value="1"/>
</dbReference>
<dbReference type="AlphaFoldDB" id="A0A4R7BAT1"/>
<dbReference type="InterPro" id="IPR029151">
    <property type="entry name" value="Sensor-like_sf"/>
</dbReference>
<dbReference type="CDD" id="cd18773">
    <property type="entry name" value="PDC1_HK_sensor"/>
    <property type="match status" value="1"/>
</dbReference>
<name>A0A4R7BAT1_9NEIS</name>
<sequence>MADQTMSATQNVEELLATIQEQVTTSSETMVAMAEQVHTGISVSQQAGDSIEAASRDINTLIKNVQVIAEASSAQNEKVRAITDQIGAVVESSQLQLEGAHALAASATQMSEQCDLLLTEVGEFRFAGHQRIRQGVEESIAQWQLTRMERGDLESKLAGLCRRLPALEICYATDKSGIQITSDVSTDGLGTESFGFNCNQRRWFQEATRRRALFVSDIYRSIVTGNYGFTVAAPLFNPAGELLGVLGADVRFDHIIDD</sequence>
<dbReference type="Pfam" id="PF22673">
    <property type="entry name" value="MCP-like_PDC_1"/>
    <property type="match status" value="1"/>
</dbReference>
<evidence type="ECO:0000313" key="2">
    <source>
        <dbReference type="Proteomes" id="UP000295611"/>
    </source>
</evidence>
<dbReference type="Proteomes" id="UP000295611">
    <property type="component" value="Unassembled WGS sequence"/>
</dbReference>
<protein>
    <submittedName>
        <fullName evidence="1">Cache domain-containing protein</fullName>
    </submittedName>
</protein>
<dbReference type="EMBL" id="SNZP01000004">
    <property type="protein sequence ID" value="TDR80786.1"/>
    <property type="molecule type" value="Genomic_DNA"/>
</dbReference>
<dbReference type="Gene3D" id="3.30.450.20">
    <property type="entry name" value="PAS domain"/>
    <property type="match status" value="1"/>
</dbReference>
<evidence type="ECO:0000313" key="1">
    <source>
        <dbReference type="EMBL" id="TDR80786.1"/>
    </source>
</evidence>
<proteinExistence type="predicted"/>
<dbReference type="Gene3D" id="1.10.287.950">
    <property type="entry name" value="Methyl-accepting chemotaxis protein"/>
    <property type="match status" value="1"/>
</dbReference>
<reference evidence="1 2" key="1">
    <citation type="submission" date="2019-03" db="EMBL/GenBank/DDBJ databases">
        <title>Genomic Encyclopedia of Type Strains, Phase III (KMG-III): the genomes of soil and plant-associated and newly described type strains.</title>
        <authorList>
            <person name="Whitman W."/>
        </authorList>
    </citation>
    <scope>NUCLEOTIDE SEQUENCE [LARGE SCALE GENOMIC DNA]</scope>
    <source>
        <strain evidence="1 2">CECT 8976</strain>
    </source>
</reference>
<gene>
    <name evidence="1" type="ORF">DFP86_104286</name>
</gene>
<comment type="caution">
    <text evidence="1">The sequence shown here is derived from an EMBL/GenBank/DDBJ whole genome shotgun (WGS) entry which is preliminary data.</text>
</comment>
<organism evidence="1 2">
    <name type="scientific">Paludibacterium purpuratum</name>
    <dbReference type="NCBI Taxonomy" id="1144873"/>
    <lineage>
        <taxon>Bacteria</taxon>
        <taxon>Pseudomonadati</taxon>
        <taxon>Pseudomonadota</taxon>
        <taxon>Betaproteobacteria</taxon>
        <taxon>Neisseriales</taxon>
        <taxon>Chromobacteriaceae</taxon>
        <taxon>Paludibacterium</taxon>
    </lineage>
</organism>
<accession>A0A4R7BAT1</accession>
<keyword evidence="2" id="KW-1185">Reference proteome</keyword>